<feature type="domain" description="Metallo-beta-lactamase" evidence="6">
    <location>
        <begin position="34"/>
        <end position="248"/>
    </location>
</feature>
<comment type="similarity">
    <text evidence="2">Belongs to the metallo-beta-lactamase superfamily.</text>
</comment>
<proteinExistence type="inferred from homology"/>
<evidence type="ECO:0000256" key="2">
    <source>
        <dbReference type="ARBA" id="ARBA00007749"/>
    </source>
</evidence>
<dbReference type="EMBL" id="CP029189">
    <property type="protein sequence ID" value="QES58513.1"/>
    <property type="molecule type" value="Genomic_DNA"/>
</dbReference>
<dbReference type="InterPro" id="IPR051013">
    <property type="entry name" value="MBL_superfamily_lactonases"/>
</dbReference>
<accession>A0A5P2DUE5</accession>
<keyword evidence="3" id="KW-0479">Metal-binding</keyword>
<dbReference type="GO" id="GO:0016787">
    <property type="term" value="F:hydrolase activity"/>
    <property type="evidence" value="ECO:0007669"/>
    <property type="project" value="UniProtKB-KW"/>
</dbReference>
<dbReference type="Gene3D" id="3.60.15.10">
    <property type="entry name" value="Ribonuclease Z/Hydroxyacylglutathione hydrolase-like"/>
    <property type="match status" value="1"/>
</dbReference>
<dbReference type="OrthoDB" id="3196337at2"/>
<comment type="cofactor">
    <cofactor evidence="1">
        <name>Zn(2+)</name>
        <dbReference type="ChEBI" id="CHEBI:29105"/>
    </cofactor>
</comment>
<name>A0A5P2DUE5_STRVZ</name>
<evidence type="ECO:0000256" key="1">
    <source>
        <dbReference type="ARBA" id="ARBA00001947"/>
    </source>
</evidence>
<dbReference type="SMART" id="SM00849">
    <property type="entry name" value="Lactamase_B"/>
    <property type="match status" value="1"/>
</dbReference>
<organism evidence="7 8">
    <name type="scientific">Streptomyces venezuelae</name>
    <dbReference type="NCBI Taxonomy" id="54571"/>
    <lineage>
        <taxon>Bacteria</taxon>
        <taxon>Bacillati</taxon>
        <taxon>Actinomycetota</taxon>
        <taxon>Actinomycetes</taxon>
        <taxon>Kitasatosporales</taxon>
        <taxon>Streptomycetaceae</taxon>
        <taxon>Streptomyces</taxon>
    </lineage>
</organism>
<evidence type="ECO:0000259" key="6">
    <source>
        <dbReference type="SMART" id="SM00849"/>
    </source>
</evidence>
<dbReference type="InterPro" id="IPR001279">
    <property type="entry name" value="Metallo-B-lactamas"/>
</dbReference>
<dbReference type="InterPro" id="IPR036866">
    <property type="entry name" value="RibonucZ/Hydroxyglut_hydro"/>
</dbReference>
<gene>
    <name evidence="7" type="ORF">DEJ51_33945</name>
</gene>
<reference evidence="7 8" key="1">
    <citation type="submission" date="2018-05" db="EMBL/GenBank/DDBJ databases">
        <title>Streptomyces venezuelae.</title>
        <authorList>
            <person name="Kim W."/>
            <person name="Lee N."/>
            <person name="Cho B.-K."/>
        </authorList>
    </citation>
    <scope>NUCLEOTIDE SEQUENCE [LARGE SCALE GENOMIC DNA]</scope>
    <source>
        <strain evidence="7 8">ATCC 21018</strain>
    </source>
</reference>
<dbReference type="Pfam" id="PF00753">
    <property type="entry name" value="Lactamase_B"/>
    <property type="match status" value="1"/>
</dbReference>
<dbReference type="SUPFAM" id="SSF56281">
    <property type="entry name" value="Metallo-hydrolase/oxidoreductase"/>
    <property type="match status" value="1"/>
</dbReference>
<sequence>MVTPRLRVTTLDAGPFTLPKSDLLYGADGMVTVPSTVAVIEHATHGPILFDTGVNHRVADPEAAEAHWGPGLRTAYGAEGFTRAHAVDAQLERLGYRLADVRYVLYSHLHLDHAGGMTYFPHAVHVAQHDELRHAWWPDRWTARGYAFGDYAGGRNYDFLELSGDTDLFLDGTLTLVRTAGHTPGHQGLVLDLDHHGRIALMGDAAHLQRGLEHNVPMLSDWNTEEKMLTYGRLRALSRSGIRVFLSHDPDHYAALPHDGEFWD</sequence>
<keyword evidence="4" id="KW-0378">Hydrolase</keyword>
<evidence type="ECO:0000256" key="5">
    <source>
        <dbReference type="ARBA" id="ARBA00022833"/>
    </source>
</evidence>
<dbReference type="RefSeq" id="WP_150261458.1">
    <property type="nucleotide sequence ID" value="NZ_CP029189.1"/>
</dbReference>
<keyword evidence="5" id="KW-0862">Zinc</keyword>
<evidence type="ECO:0000256" key="3">
    <source>
        <dbReference type="ARBA" id="ARBA00022723"/>
    </source>
</evidence>
<dbReference type="PANTHER" id="PTHR42978">
    <property type="entry name" value="QUORUM-QUENCHING LACTONASE YTNP-RELATED-RELATED"/>
    <property type="match status" value="1"/>
</dbReference>
<protein>
    <recommendedName>
        <fullName evidence="6">Metallo-beta-lactamase domain-containing protein</fullName>
    </recommendedName>
</protein>
<evidence type="ECO:0000313" key="8">
    <source>
        <dbReference type="Proteomes" id="UP000324101"/>
    </source>
</evidence>
<dbReference type="CDD" id="cd07729">
    <property type="entry name" value="AHL_lactonase_MBL-fold"/>
    <property type="match status" value="1"/>
</dbReference>
<dbReference type="GO" id="GO:0046872">
    <property type="term" value="F:metal ion binding"/>
    <property type="evidence" value="ECO:0007669"/>
    <property type="project" value="UniProtKB-KW"/>
</dbReference>
<dbReference type="AlphaFoldDB" id="A0A5P2DUE5"/>
<evidence type="ECO:0000313" key="7">
    <source>
        <dbReference type="EMBL" id="QES58513.1"/>
    </source>
</evidence>
<evidence type="ECO:0000256" key="4">
    <source>
        <dbReference type="ARBA" id="ARBA00022801"/>
    </source>
</evidence>
<dbReference type="Proteomes" id="UP000324101">
    <property type="component" value="Chromosome"/>
</dbReference>
<dbReference type="PANTHER" id="PTHR42978:SF2">
    <property type="entry name" value="102 KBASES UNSTABLE REGION: FROM 1 TO 119443"/>
    <property type="match status" value="1"/>
</dbReference>